<dbReference type="PANTHER" id="PTHR47053">
    <property type="entry name" value="MUREIN DD-ENDOPEPTIDASE MEPH-RELATED"/>
    <property type="match status" value="1"/>
</dbReference>
<gene>
    <name evidence="5" type="ORF">DW921_09160</name>
</gene>
<comment type="caution">
    <text evidence="5">The sequence shown here is derived from an EMBL/GenBank/DDBJ whole genome shotgun (WGS) entry which is preliminary data.</text>
</comment>
<accession>A0A413SZ53</accession>
<comment type="similarity">
    <text evidence="1">Belongs to the peptidase C40 family.</text>
</comment>
<keyword evidence="2" id="KW-0645">Protease</keyword>
<dbReference type="SUPFAM" id="SSF54001">
    <property type="entry name" value="Cysteine proteinases"/>
    <property type="match status" value="1"/>
</dbReference>
<dbReference type="AlphaFoldDB" id="A0A413SZ53"/>
<dbReference type="GeneID" id="78403798"/>
<dbReference type="GO" id="GO:0006508">
    <property type="term" value="P:proteolysis"/>
    <property type="evidence" value="ECO:0007669"/>
    <property type="project" value="UniProtKB-KW"/>
</dbReference>
<evidence type="ECO:0000313" key="6">
    <source>
        <dbReference type="Proteomes" id="UP000283855"/>
    </source>
</evidence>
<dbReference type="PROSITE" id="PS51935">
    <property type="entry name" value="NLPC_P60"/>
    <property type="match status" value="1"/>
</dbReference>
<dbReference type="Pfam" id="PF00877">
    <property type="entry name" value="NLPC_P60"/>
    <property type="match status" value="1"/>
</dbReference>
<dbReference type="PANTHER" id="PTHR47053:SF1">
    <property type="entry name" value="MUREIN DD-ENDOPEPTIDASE MEPH-RELATED"/>
    <property type="match status" value="1"/>
</dbReference>
<dbReference type="InterPro" id="IPR051202">
    <property type="entry name" value="Peptidase_C40"/>
</dbReference>
<dbReference type="Proteomes" id="UP000283855">
    <property type="component" value="Unassembled WGS sequence"/>
</dbReference>
<dbReference type="InterPro" id="IPR038765">
    <property type="entry name" value="Papain-like_cys_pep_sf"/>
</dbReference>
<keyword evidence="3" id="KW-0378">Hydrolase</keyword>
<evidence type="ECO:0000256" key="4">
    <source>
        <dbReference type="ARBA" id="ARBA00022807"/>
    </source>
</evidence>
<evidence type="ECO:0000313" key="5">
    <source>
        <dbReference type="EMBL" id="RHA75068.1"/>
    </source>
</evidence>
<reference evidence="5 6" key="1">
    <citation type="submission" date="2018-08" db="EMBL/GenBank/DDBJ databases">
        <title>A genome reference for cultivated species of the human gut microbiota.</title>
        <authorList>
            <person name="Zou Y."/>
            <person name="Xue W."/>
            <person name="Luo G."/>
        </authorList>
    </citation>
    <scope>NUCLEOTIDE SEQUENCE [LARGE SCALE GENOMIC DNA]</scope>
    <source>
        <strain evidence="5 6">AM42-38</strain>
    </source>
</reference>
<sequence length="167" mass="18439">MKYVYLFLLLIITLPAMANNKVSGEDIVQKATQYSGIRYTPGGSNPKRGFDCSGFVSYVFRKLDISVPRSSASLFCKDKQVSDYKDLHLGDLVFFSGSRISNKIGHVGIVVSVNNETGEFSFIHAARQGVTVSSSTEDYYSKRLLYACRSPHKCNSDTPSASTRQQG</sequence>
<dbReference type="InterPro" id="IPR000064">
    <property type="entry name" value="NLP_P60_dom"/>
</dbReference>
<proteinExistence type="inferred from homology"/>
<evidence type="ECO:0000256" key="2">
    <source>
        <dbReference type="ARBA" id="ARBA00022670"/>
    </source>
</evidence>
<evidence type="ECO:0000256" key="1">
    <source>
        <dbReference type="ARBA" id="ARBA00007074"/>
    </source>
</evidence>
<protein>
    <submittedName>
        <fullName evidence="5">NlpC/P60 family protein</fullName>
    </submittedName>
</protein>
<name>A0A413SZ53_9BACT</name>
<dbReference type="EMBL" id="QSFT01000018">
    <property type="protein sequence ID" value="RHA75068.1"/>
    <property type="molecule type" value="Genomic_DNA"/>
</dbReference>
<dbReference type="Gene3D" id="3.90.1720.10">
    <property type="entry name" value="endopeptidase domain like (from Nostoc punctiforme)"/>
    <property type="match status" value="1"/>
</dbReference>
<evidence type="ECO:0000256" key="3">
    <source>
        <dbReference type="ARBA" id="ARBA00022801"/>
    </source>
</evidence>
<dbReference type="RefSeq" id="WP_008144476.1">
    <property type="nucleotide sequence ID" value="NZ_CABJGD010000018.1"/>
</dbReference>
<dbReference type="GO" id="GO:0008234">
    <property type="term" value="F:cysteine-type peptidase activity"/>
    <property type="evidence" value="ECO:0007669"/>
    <property type="project" value="UniProtKB-KW"/>
</dbReference>
<organism evidence="5 6">
    <name type="scientific">Phocaeicola coprophilus</name>
    <dbReference type="NCBI Taxonomy" id="387090"/>
    <lineage>
        <taxon>Bacteria</taxon>
        <taxon>Pseudomonadati</taxon>
        <taxon>Bacteroidota</taxon>
        <taxon>Bacteroidia</taxon>
        <taxon>Bacteroidales</taxon>
        <taxon>Bacteroidaceae</taxon>
        <taxon>Phocaeicola</taxon>
    </lineage>
</organism>
<keyword evidence="4" id="KW-0788">Thiol protease</keyword>